<feature type="domain" description="AbiTii" evidence="1">
    <location>
        <begin position="3"/>
        <end position="184"/>
    </location>
</feature>
<evidence type="ECO:0000313" key="2">
    <source>
        <dbReference type="EMBL" id="MEC3890842.1"/>
    </source>
</evidence>
<proteinExistence type="predicted"/>
<sequence>MASLVREIQSDAIRRDVSLSELLRKALVVSKKLEVADSGWIEAELNGYVNTAFDDLPAYRQVHGDLKVWNPMRGAMPLSMPGDWADKLSAVPLNESAAELEGMISNVKDGSMRSFFPAAIRDGLMSKMSIPLEPYVVFSSTRIVGALDIIRNKVLTWAIELEAAGVLGDGLSFSREEIQAAQSVSYTTVNNIGTMNNSQLQQHSSGTQSMSLSEGALEEVMQQLQKIVDVADQSAGGPARQALADAQTLMAQLQSPTPKTSVVRESMDSLRKVGEGAIGGALGNALSSAFPVLLKLLATAGFN</sequence>
<dbReference type="InterPro" id="IPR041304">
    <property type="entry name" value="AbiTii"/>
</dbReference>
<reference evidence="2" key="2">
    <citation type="submission" date="2024-01" db="EMBL/GenBank/DDBJ databases">
        <title>Long-read genome sequencing of X. campestris pv. papavericola.</title>
        <authorList>
            <person name="Hussain R.M.F."/>
            <person name="Greer S."/>
            <person name="Harrison J."/>
            <person name="Grant M."/>
            <person name="Vicente J."/>
            <person name="Studholme D.J."/>
        </authorList>
    </citation>
    <scope>NUCLEOTIDE SEQUENCE</scope>
    <source>
        <strain evidence="2">NCPPB 2970</strain>
    </source>
</reference>
<dbReference type="EMBL" id="JAJFNJ020000007">
    <property type="protein sequence ID" value="MEC3890842.1"/>
    <property type="molecule type" value="Genomic_DNA"/>
</dbReference>
<reference evidence="2" key="1">
    <citation type="submission" date="2021-10" db="EMBL/GenBank/DDBJ databases">
        <authorList>
            <person name="Hussein R."/>
            <person name="Harrison J."/>
            <person name="Studholme D.J."/>
            <person name="Vicente J."/>
            <person name="Grant M."/>
        </authorList>
    </citation>
    <scope>NUCLEOTIDE SEQUENCE</scope>
    <source>
        <strain evidence="2">NCPPB 2970</strain>
    </source>
</reference>
<organism evidence="2 3">
    <name type="scientific">Xanthomonas campestris pv. papavericola</name>
    <dbReference type="NCBI Taxonomy" id="487881"/>
    <lineage>
        <taxon>Bacteria</taxon>
        <taxon>Pseudomonadati</taxon>
        <taxon>Pseudomonadota</taxon>
        <taxon>Gammaproteobacteria</taxon>
        <taxon>Lysobacterales</taxon>
        <taxon>Lysobacteraceae</taxon>
        <taxon>Xanthomonas</taxon>
    </lineage>
</organism>
<dbReference type="Pfam" id="PF18864">
    <property type="entry name" value="AbiTii"/>
    <property type="match status" value="1"/>
</dbReference>
<accession>A0AAJ2X7Z0</accession>
<name>A0AAJ2X7Z0_XANCA</name>
<comment type="caution">
    <text evidence="2">The sequence shown here is derived from an EMBL/GenBank/DDBJ whole genome shotgun (WGS) entry which is preliminary data.</text>
</comment>
<gene>
    <name evidence="2" type="ORF">LLE72_024550</name>
</gene>
<dbReference type="RefSeq" id="WP_228426863.1">
    <property type="nucleotide sequence ID" value="NZ_JAJFNJ020000007.1"/>
</dbReference>
<dbReference type="Proteomes" id="UP001297361">
    <property type="component" value="Unassembled WGS sequence"/>
</dbReference>
<dbReference type="AlphaFoldDB" id="A0AAJ2X7Z0"/>
<evidence type="ECO:0000313" key="3">
    <source>
        <dbReference type="Proteomes" id="UP001297361"/>
    </source>
</evidence>
<evidence type="ECO:0000259" key="1">
    <source>
        <dbReference type="Pfam" id="PF18864"/>
    </source>
</evidence>
<protein>
    <recommendedName>
        <fullName evidence="1">AbiTii domain-containing protein</fullName>
    </recommendedName>
</protein>